<sequence>MTGTTTAVWNRGWRSNGHNRPRPNPSKEVHPVIGVEITLPHTITIPAMEERPRSLLRCLLNHELVAPPCGIDDRRKQYSISKARQKT</sequence>
<keyword evidence="3" id="KW-1185">Reference proteome</keyword>
<evidence type="ECO:0000313" key="3">
    <source>
        <dbReference type="Proteomes" id="UP000499080"/>
    </source>
</evidence>
<proteinExistence type="predicted"/>
<accession>A0A4Y2U4D8</accession>
<organism evidence="2 3">
    <name type="scientific">Araneus ventricosus</name>
    <name type="common">Orbweaver spider</name>
    <name type="synonym">Epeira ventricosa</name>
    <dbReference type="NCBI Taxonomy" id="182803"/>
    <lineage>
        <taxon>Eukaryota</taxon>
        <taxon>Metazoa</taxon>
        <taxon>Ecdysozoa</taxon>
        <taxon>Arthropoda</taxon>
        <taxon>Chelicerata</taxon>
        <taxon>Arachnida</taxon>
        <taxon>Araneae</taxon>
        <taxon>Araneomorphae</taxon>
        <taxon>Entelegynae</taxon>
        <taxon>Araneoidea</taxon>
        <taxon>Araneidae</taxon>
        <taxon>Araneus</taxon>
    </lineage>
</organism>
<dbReference type="Proteomes" id="UP000499080">
    <property type="component" value="Unassembled WGS sequence"/>
</dbReference>
<evidence type="ECO:0000313" key="2">
    <source>
        <dbReference type="EMBL" id="GBO07879.1"/>
    </source>
</evidence>
<name>A0A4Y2U4D8_ARAVE</name>
<comment type="caution">
    <text evidence="2">The sequence shown here is derived from an EMBL/GenBank/DDBJ whole genome shotgun (WGS) entry which is preliminary data.</text>
</comment>
<protein>
    <submittedName>
        <fullName evidence="2">Uncharacterized protein</fullName>
    </submittedName>
</protein>
<dbReference type="EMBL" id="BGPR01033807">
    <property type="protein sequence ID" value="GBO07879.1"/>
    <property type="molecule type" value="Genomic_DNA"/>
</dbReference>
<reference evidence="2 3" key="1">
    <citation type="journal article" date="2019" name="Sci. Rep.">
        <title>Orb-weaving spider Araneus ventricosus genome elucidates the spidroin gene catalogue.</title>
        <authorList>
            <person name="Kono N."/>
            <person name="Nakamura H."/>
            <person name="Ohtoshi R."/>
            <person name="Moran D.A.P."/>
            <person name="Shinohara A."/>
            <person name="Yoshida Y."/>
            <person name="Fujiwara M."/>
            <person name="Mori M."/>
            <person name="Tomita M."/>
            <person name="Arakawa K."/>
        </authorList>
    </citation>
    <scope>NUCLEOTIDE SEQUENCE [LARGE SCALE GENOMIC DNA]</scope>
</reference>
<dbReference type="AlphaFoldDB" id="A0A4Y2U4D8"/>
<evidence type="ECO:0000256" key="1">
    <source>
        <dbReference type="SAM" id="MobiDB-lite"/>
    </source>
</evidence>
<feature type="region of interest" description="Disordered" evidence="1">
    <location>
        <begin position="1"/>
        <end position="29"/>
    </location>
</feature>
<gene>
    <name evidence="2" type="ORF">AVEN_129588_1</name>
</gene>